<dbReference type="Pfam" id="PF00583">
    <property type="entry name" value="Acetyltransf_1"/>
    <property type="match status" value="1"/>
</dbReference>
<protein>
    <recommendedName>
        <fullName evidence="1">N-acetyltransferase domain-containing protein</fullName>
    </recommendedName>
</protein>
<gene>
    <name evidence="2" type="ORF">GCM10010918_47430</name>
</gene>
<keyword evidence="3" id="KW-1185">Reference proteome</keyword>
<dbReference type="InterPro" id="IPR000182">
    <property type="entry name" value="GNAT_dom"/>
</dbReference>
<evidence type="ECO:0000259" key="1">
    <source>
        <dbReference type="PROSITE" id="PS51186"/>
    </source>
</evidence>
<comment type="caution">
    <text evidence="2">The sequence shown here is derived from an EMBL/GenBank/DDBJ whole genome shotgun (WGS) entry which is preliminary data.</text>
</comment>
<sequence length="161" mass="18047">MHLRPATLEDEPFRYETFAVTKREEIASWGFGANEAEQLVQFQYRAREASYSAAYPDAKYMIVCVEERRAGVLRVHYGANAITLVDIALATDMRGNGLGTKVLTGLQADAASLSQPILLQVDNSNIAARRLYLKHGFEVNKAEEVYTSMKWMPSTQRQAAK</sequence>
<dbReference type="Proteomes" id="UP000600247">
    <property type="component" value="Unassembled WGS sequence"/>
</dbReference>
<dbReference type="SUPFAM" id="SSF55729">
    <property type="entry name" value="Acyl-CoA N-acyltransferases (Nat)"/>
    <property type="match status" value="1"/>
</dbReference>
<dbReference type="EMBL" id="BMHY01000012">
    <property type="protein sequence ID" value="GGG84163.1"/>
    <property type="molecule type" value="Genomic_DNA"/>
</dbReference>
<feature type="domain" description="N-acetyltransferase" evidence="1">
    <location>
        <begin position="1"/>
        <end position="157"/>
    </location>
</feature>
<dbReference type="Gene3D" id="3.40.630.30">
    <property type="match status" value="1"/>
</dbReference>
<dbReference type="PROSITE" id="PS51186">
    <property type="entry name" value="GNAT"/>
    <property type="match status" value="1"/>
</dbReference>
<dbReference type="GO" id="GO:0016747">
    <property type="term" value="F:acyltransferase activity, transferring groups other than amino-acyl groups"/>
    <property type="evidence" value="ECO:0007669"/>
    <property type="project" value="InterPro"/>
</dbReference>
<proteinExistence type="predicted"/>
<dbReference type="InterPro" id="IPR016181">
    <property type="entry name" value="Acyl_CoA_acyltransferase"/>
</dbReference>
<accession>A0A917HN43</accession>
<name>A0A917HN43_9BACL</name>
<reference evidence="2 3" key="1">
    <citation type="journal article" date="2014" name="Int. J. Syst. Evol. Microbiol.">
        <title>Complete genome sequence of Corynebacterium casei LMG S-19264T (=DSM 44701T), isolated from a smear-ripened cheese.</title>
        <authorList>
            <consortium name="US DOE Joint Genome Institute (JGI-PGF)"/>
            <person name="Walter F."/>
            <person name="Albersmeier A."/>
            <person name="Kalinowski J."/>
            <person name="Ruckert C."/>
        </authorList>
    </citation>
    <scope>NUCLEOTIDE SEQUENCE [LARGE SCALE GENOMIC DNA]</scope>
    <source>
        <strain evidence="2 3">CGMCC 1.15286</strain>
    </source>
</reference>
<evidence type="ECO:0000313" key="3">
    <source>
        <dbReference type="Proteomes" id="UP000600247"/>
    </source>
</evidence>
<dbReference type="AlphaFoldDB" id="A0A917HN43"/>
<organism evidence="2 3">
    <name type="scientific">Paenibacillus radicis</name>
    <name type="common">ex Gao et al. 2016</name>
    <dbReference type="NCBI Taxonomy" id="1737354"/>
    <lineage>
        <taxon>Bacteria</taxon>
        <taxon>Bacillati</taxon>
        <taxon>Bacillota</taxon>
        <taxon>Bacilli</taxon>
        <taxon>Bacillales</taxon>
        <taxon>Paenibacillaceae</taxon>
        <taxon>Paenibacillus</taxon>
    </lineage>
</organism>
<evidence type="ECO:0000313" key="2">
    <source>
        <dbReference type="EMBL" id="GGG84163.1"/>
    </source>
</evidence>
<dbReference type="RefSeq" id="WP_188892147.1">
    <property type="nucleotide sequence ID" value="NZ_BMHY01000012.1"/>
</dbReference>